<organism evidence="14 15">
    <name type="scientific">Ridgeia piscesae</name>
    <name type="common">Tubeworm</name>
    <dbReference type="NCBI Taxonomy" id="27915"/>
    <lineage>
        <taxon>Eukaryota</taxon>
        <taxon>Metazoa</taxon>
        <taxon>Spiralia</taxon>
        <taxon>Lophotrochozoa</taxon>
        <taxon>Annelida</taxon>
        <taxon>Polychaeta</taxon>
        <taxon>Sedentaria</taxon>
        <taxon>Canalipalpata</taxon>
        <taxon>Sabellida</taxon>
        <taxon>Siboglinidae</taxon>
        <taxon>Ridgeia</taxon>
    </lineage>
</organism>
<evidence type="ECO:0000256" key="8">
    <source>
        <dbReference type="ARBA" id="ARBA00023125"/>
    </source>
</evidence>
<feature type="domain" description="C2H2-type" evidence="13">
    <location>
        <begin position="342"/>
        <end position="370"/>
    </location>
</feature>
<keyword evidence="5 11" id="KW-0863">Zinc-finger</keyword>
<protein>
    <recommendedName>
        <fullName evidence="13">C2H2-type domain-containing protein</fullName>
    </recommendedName>
</protein>
<dbReference type="FunFam" id="3.30.160.60:FF:001370">
    <property type="entry name" value="Zinc finger protein"/>
    <property type="match status" value="1"/>
</dbReference>
<reference evidence="14" key="1">
    <citation type="journal article" date="2023" name="Mol. Biol. Evol.">
        <title>Third-Generation Sequencing Reveals the Adaptive Role of the Epigenome in Three Deep-Sea Polychaetes.</title>
        <authorList>
            <person name="Perez M."/>
            <person name="Aroh O."/>
            <person name="Sun Y."/>
            <person name="Lan Y."/>
            <person name="Juniper S.K."/>
            <person name="Young C.R."/>
            <person name="Angers B."/>
            <person name="Qian P.Y."/>
        </authorList>
    </citation>
    <scope>NUCLEOTIDE SEQUENCE</scope>
    <source>
        <strain evidence="14">R07B-5</strain>
    </source>
</reference>
<dbReference type="SUPFAM" id="SSF57667">
    <property type="entry name" value="beta-beta-alpha zinc fingers"/>
    <property type="match status" value="5"/>
</dbReference>
<dbReference type="InterPro" id="IPR059059">
    <property type="entry name" value="Znf-C2H2_7th_ZNF462"/>
</dbReference>
<gene>
    <name evidence="14" type="ORF">NP493_868g01009</name>
</gene>
<proteinExistence type="inferred from homology"/>
<feature type="domain" description="C2H2-type" evidence="13">
    <location>
        <begin position="522"/>
        <end position="550"/>
    </location>
</feature>
<keyword evidence="3" id="KW-0479">Metal-binding</keyword>
<dbReference type="FunFam" id="3.30.160.60:FF:000446">
    <property type="entry name" value="Zinc finger protein"/>
    <property type="match status" value="1"/>
</dbReference>
<keyword evidence="9" id="KW-0804">Transcription</keyword>
<feature type="region of interest" description="Disordered" evidence="12">
    <location>
        <begin position="78"/>
        <end position="117"/>
    </location>
</feature>
<feature type="domain" description="C2H2-type" evidence="13">
    <location>
        <begin position="400"/>
        <end position="427"/>
    </location>
</feature>
<comment type="subcellular location">
    <subcellularLocation>
        <location evidence="1">Nucleus</location>
    </subcellularLocation>
</comment>
<dbReference type="FunFam" id="3.30.160.60:FF:000110">
    <property type="entry name" value="Zinc finger protein-like"/>
    <property type="match status" value="1"/>
</dbReference>
<keyword evidence="4" id="KW-0677">Repeat</keyword>
<keyword evidence="15" id="KW-1185">Reference proteome</keyword>
<dbReference type="SMART" id="SM00355">
    <property type="entry name" value="ZnF_C2H2"/>
    <property type="match status" value="11"/>
</dbReference>
<evidence type="ECO:0000256" key="1">
    <source>
        <dbReference type="ARBA" id="ARBA00004123"/>
    </source>
</evidence>
<keyword evidence="10" id="KW-0539">Nucleus</keyword>
<keyword evidence="6" id="KW-0862">Zinc</keyword>
<dbReference type="GO" id="GO:0008270">
    <property type="term" value="F:zinc ion binding"/>
    <property type="evidence" value="ECO:0007669"/>
    <property type="project" value="UniProtKB-KW"/>
</dbReference>
<evidence type="ECO:0000256" key="11">
    <source>
        <dbReference type="PROSITE-ProRule" id="PRU00042"/>
    </source>
</evidence>
<keyword evidence="7" id="KW-0805">Transcription regulation</keyword>
<comment type="caution">
    <text evidence="14">The sequence shown here is derived from an EMBL/GenBank/DDBJ whole genome shotgun (WGS) entry which is preliminary data.</text>
</comment>
<evidence type="ECO:0000256" key="4">
    <source>
        <dbReference type="ARBA" id="ARBA00022737"/>
    </source>
</evidence>
<evidence type="ECO:0000256" key="12">
    <source>
        <dbReference type="SAM" id="MobiDB-lite"/>
    </source>
</evidence>
<evidence type="ECO:0000256" key="6">
    <source>
        <dbReference type="ARBA" id="ARBA00022833"/>
    </source>
</evidence>
<dbReference type="InterPro" id="IPR036236">
    <property type="entry name" value="Znf_C2H2_sf"/>
</dbReference>
<feature type="region of interest" description="Disordered" evidence="12">
    <location>
        <begin position="1"/>
        <end position="26"/>
    </location>
</feature>
<dbReference type="Proteomes" id="UP001209878">
    <property type="component" value="Unassembled WGS sequence"/>
</dbReference>
<evidence type="ECO:0000313" key="14">
    <source>
        <dbReference type="EMBL" id="KAK2173536.1"/>
    </source>
</evidence>
<accession>A0AAD9KL94</accession>
<evidence type="ECO:0000256" key="3">
    <source>
        <dbReference type="ARBA" id="ARBA00022723"/>
    </source>
</evidence>
<comment type="similarity">
    <text evidence="2">Belongs to the krueppel C2H2-type zinc-finger protein family.</text>
</comment>
<feature type="compositionally biased region" description="Polar residues" evidence="12">
    <location>
        <begin position="88"/>
        <end position="103"/>
    </location>
</feature>
<dbReference type="Pfam" id="PF00096">
    <property type="entry name" value="zf-C2H2"/>
    <property type="match status" value="1"/>
</dbReference>
<evidence type="ECO:0000256" key="2">
    <source>
        <dbReference type="ARBA" id="ARBA00006991"/>
    </source>
</evidence>
<dbReference type="Pfam" id="PF23225">
    <property type="entry name" value="zf-C2H2_7th_ZNF462"/>
    <property type="match status" value="1"/>
</dbReference>
<keyword evidence="8" id="KW-0238">DNA-binding</keyword>
<feature type="domain" description="C2H2-type" evidence="13">
    <location>
        <begin position="494"/>
        <end position="521"/>
    </location>
</feature>
<dbReference type="Gene3D" id="3.30.160.60">
    <property type="entry name" value="Classic Zinc Finger"/>
    <property type="match status" value="5"/>
</dbReference>
<feature type="domain" description="C2H2-type" evidence="13">
    <location>
        <begin position="466"/>
        <end position="493"/>
    </location>
</feature>
<feature type="region of interest" description="Disordered" evidence="12">
    <location>
        <begin position="261"/>
        <end position="288"/>
    </location>
</feature>
<evidence type="ECO:0000313" key="15">
    <source>
        <dbReference type="Proteomes" id="UP001209878"/>
    </source>
</evidence>
<sequence length="754" mass="84878">MDSDDPGGSTRRLEVTEASYPSGSENVEVLNGLPHNSQLINLDDIMDVVYSYKCKFCSLTACSPKEITDHVLNVHLQHRQNASREEPSTSNAGAEMTLQMSSDKGQDSRLSGDEDAQASKSVMVAIQRDDINELGKDTVEVIQPLYVSTAQQSDQDVELVENMDSVGAQTDKCVDTDKSDIEMPDDSDVGDNCTKELFLCGQCSLGFNSIDECKQHMVHDHDIPLNDMTTEPPSQPPYYEMPHPGTNKVSVGTQAILYKKPGRKRKQKTLDKVTPESSSRRRINPPRALQRDYYLGQPKLRRRRTTKERYPISCGKAGCVAKFREEKTLQMHLTCHDDDTTFKCCECLKPFLQWRLLRMHLWKTHSIDTDLYACSTCDFHADTMHKMDTHEQIHSEERPYTCKVCGQGFKQHSQLCNHVTIHRRATDKKLDKWYTNKQCEICSRTFANQKCLRKHIEAVHNKVKPFVCQFCGHAASRKAMLDLHIRTHTGEKPFKCDMCDYETGDHNTLRRHRMRHTGRKPYKCQYCGYACIQAISLKTHMKNKHPGLHGIFTCNQCKYRTVNEQSLRNHIEDHKRDDGNKDTSTTLDTEAEQDVQVESDGKQLIGDGVEQLMYTSLNMANSSSRQGTVYSGPVITVELPKHAFDACMSSKNQVMFTLESGTVGCPDDVTHLNVVIPVSDAAGNVDMHCKATTFDVVSSDKISGSDRVEMLCVTNSDGPCVRTGDKPVALMQNVIATLQNVSEMTDDMSSVGDT</sequence>
<dbReference type="InterPro" id="IPR050758">
    <property type="entry name" value="Znf_C2H2-type"/>
</dbReference>
<dbReference type="InterPro" id="IPR013087">
    <property type="entry name" value="Znf_C2H2_type"/>
</dbReference>
<dbReference type="GO" id="GO:0003690">
    <property type="term" value="F:double-stranded DNA binding"/>
    <property type="evidence" value="ECO:0007669"/>
    <property type="project" value="UniProtKB-ARBA"/>
</dbReference>
<dbReference type="Pfam" id="PF13894">
    <property type="entry name" value="zf-C2H2_4"/>
    <property type="match status" value="1"/>
</dbReference>
<evidence type="ECO:0000256" key="9">
    <source>
        <dbReference type="ARBA" id="ARBA00023163"/>
    </source>
</evidence>
<evidence type="ECO:0000256" key="7">
    <source>
        <dbReference type="ARBA" id="ARBA00023015"/>
    </source>
</evidence>
<dbReference type="FunFam" id="3.30.160.60:FF:000604">
    <property type="entry name" value="Histone H4 transcription factor-like Protein"/>
    <property type="match status" value="1"/>
</dbReference>
<evidence type="ECO:0000256" key="5">
    <source>
        <dbReference type="ARBA" id="ARBA00022771"/>
    </source>
</evidence>
<dbReference type="EMBL" id="JAODUO010000867">
    <property type="protein sequence ID" value="KAK2173536.1"/>
    <property type="molecule type" value="Genomic_DNA"/>
</dbReference>
<dbReference type="PANTHER" id="PTHR23234">
    <property type="entry name" value="ZNF44 PROTEIN"/>
    <property type="match status" value="1"/>
</dbReference>
<evidence type="ECO:0000256" key="10">
    <source>
        <dbReference type="ARBA" id="ARBA00023242"/>
    </source>
</evidence>
<dbReference type="PROSITE" id="PS00028">
    <property type="entry name" value="ZINC_FINGER_C2H2_1"/>
    <property type="match status" value="6"/>
</dbReference>
<evidence type="ECO:0000259" key="13">
    <source>
        <dbReference type="PROSITE" id="PS50157"/>
    </source>
</evidence>
<dbReference type="GO" id="GO:0005634">
    <property type="term" value="C:nucleus"/>
    <property type="evidence" value="ECO:0007669"/>
    <property type="project" value="UniProtKB-SubCell"/>
</dbReference>
<dbReference type="AlphaFoldDB" id="A0AAD9KL94"/>
<feature type="domain" description="C2H2-type" evidence="13">
    <location>
        <begin position="372"/>
        <end position="399"/>
    </location>
</feature>
<dbReference type="PROSITE" id="PS50157">
    <property type="entry name" value="ZINC_FINGER_C2H2_2"/>
    <property type="match status" value="7"/>
</dbReference>
<name>A0AAD9KL94_RIDPI</name>
<feature type="domain" description="C2H2-type" evidence="13">
    <location>
        <begin position="437"/>
        <end position="465"/>
    </location>
</feature>
<dbReference type="PANTHER" id="PTHR23234:SF10">
    <property type="entry name" value="RIKEN CDNA 6720489N17 GENE-RELATED"/>
    <property type="match status" value="1"/>
</dbReference>